<dbReference type="EMBL" id="CP012174">
    <property type="protein sequence ID" value="AKV78840.1"/>
    <property type="molecule type" value="Genomic_DNA"/>
</dbReference>
<dbReference type="AlphaFoldDB" id="A0A088E4W7"/>
<dbReference type="Proteomes" id="UP000068832">
    <property type="component" value="Chromosome"/>
</dbReference>
<keyword evidence="1" id="KW-0812">Transmembrane</keyword>
<accession>A0A088E4W7</accession>
<evidence type="ECO:0000313" key="5">
    <source>
        <dbReference type="EMBL" id="AKV78840.1"/>
    </source>
</evidence>
<evidence type="ECO:0000313" key="6">
    <source>
        <dbReference type="EMBL" id="AKV81085.1"/>
    </source>
</evidence>
<evidence type="ECO:0000313" key="2">
    <source>
        <dbReference type="EMBL" id="AIM27479.1"/>
    </source>
</evidence>
<dbReference type="GeneID" id="91755835"/>
<reference evidence="10 11" key="2">
    <citation type="journal article" date="2015" name="Genome Announc.">
        <title>Complete Genome Sequences of Evolved Arsenate-Resistant Metallosphaera sedula Strains.</title>
        <authorList>
            <person name="Ai C."/>
            <person name="McCarthy S."/>
            <person name="Schackwitz W."/>
            <person name="Martin J."/>
            <person name="Lipzen A."/>
            <person name="Blum P."/>
        </authorList>
    </citation>
    <scope>NUCLEOTIDE SEQUENCE [LARGE SCALE GENOMIC DNA]</scope>
    <source>
        <strain evidence="5 11">ARS120-1</strain>
        <strain evidence="6 10">ARS120-2</strain>
        <strain evidence="3 13">ARS50-1</strain>
        <strain evidence="4 12">ARS50-2</strain>
    </source>
</reference>
<gene>
    <name evidence="2" type="ORF">HA72_1336</name>
    <name evidence="3" type="ORF">MsedA_1354</name>
    <name evidence="4" type="ORF">MsedB_1356</name>
    <name evidence="5" type="ORF">MsedC_1354</name>
    <name evidence="6" type="ORF">MsedD_1355</name>
    <name evidence="7" type="ORF">MsedE_1360</name>
</gene>
<protein>
    <submittedName>
        <fullName evidence="2">Uncharacterized protein</fullName>
    </submittedName>
</protein>
<proteinExistence type="predicted"/>
<dbReference type="OrthoDB" id="384069at2157"/>
<dbReference type="PATRIC" id="fig|43687.5.peg.1458"/>
<dbReference type="RefSeq" id="WP_012021281.1">
    <property type="nucleotide sequence ID" value="NZ_AP019770.1"/>
</dbReference>
<reference evidence="7 9" key="3">
    <citation type="submission" date="2015-07" db="EMBL/GenBank/DDBJ databases">
        <title>Physiological, transcriptional responses and genome re-sequencing of acid resistant extremely thermoacidophilic Metallosphaera sedula SARC-M1.</title>
        <authorList>
            <person name="Ai C."/>
            <person name="McCarthy S."/>
            <person name="Eckrich V."/>
            <person name="Rudrappa D."/>
            <person name="Qiu G."/>
            <person name="Blum P."/>
        </authorList>
    </citation>
    <scope>NUCLEOTIDE SEQUENCE [LARGE SCALE GENOMIC DNA]</scope>
    <source>
        <strain evidence="7 9">SARC-M1</strain>
    </source>
</reference>
<evidence type="ECO:0000313" key="9">
    <source>
        <dbReference type="Proteomes" id="UP000056255"/>
    </source>
</evidence>
<evidence type="ECO:0000313" key="8">
    <source>
        <dbReference type="Proteomes" id="UP000029084"/>
    </source>
</evidence>
<dbReference type="EMBL" id="CP012176">
    <property type="protein sequence ID" value="AKV83323.1"/>
    <property type="molecule type" value="Genomic_DNA"/>
</dbReference>
<dbReference type="EMBL" id="CP012173">
    <property type="protein sequence ID" value="AKV76588.1"/>
    <property type="molecule type" value="Genomic_DNA"/>
</dbReference>
<evidence type="ECO:0000313" key="10">
    <source>
        <dbReference type="Proteomes" id="UP000061362"/>
    </source>
</evidence>
<reference evidence="2 8" key="1">
    <citation type="journal article" date="2014" name="J. Bacteriol.">
        <title>Role of an Archaeal PitA Transporter in the Copper and Arsenic Resistance of Metallosphaera sedula, an Extreme Thermoacidophile.</title>
        <authorList>
            <person name="McCarthy S."/>
            <person name="Ai C."/>
            <person name="Wheaton G."/>
            <person name="Tevatia R."/>
            <person name="Eckrich V."/>
            <person name="Kelly R."/>
            <person name="Blum P."/>
        </authorList>
    </citation>
    <scope>NUCLEOTIDE SEQUENCE [LARGE SCALE GENOMIC DNA]</scope>
    <source>
        <strain evidence="2 8">CuR1</strain>
    </source>
</reference>
<feature type="transmembrane region" description="Helical" evidence="1">
    <location>
        <begin position="6"/>
        <end position="37"/>
    </location>
</feature>
<dbReference type="Proteomes" id="UP000062475">
    <property type="component" value="Chromosome"/>
</dbReference>
<dbReference type="EMBL" id="CP012175">
    <property type="protein sequence ID" value="AKV81085.1"/>
    <property type="molecule type" value="Genomic_DNA"/>
</dbReference>
<evidence type="ECO:0000313" key="4">
    <source>
        <dbReference type="EMBL" id="AKV76588.1"/>
    </source>
</evidence>
<keyword evidence="1" id="KW-0472">Membrane</keyword>
<organism evidence="2 8">
    <name type="scientific">Metallosphaera sedula</name>
    <dbReference type="NCBI Taxonomy" id="43687"/>
    <lineage>
        <taxon>Archaea</taxon>
        <taxon>Thermoproteota</taxon>
        <taxon>Thermoprotei</taxon>
        <taxon>Sulfolobales</taxon>
        <taxon>Sulfolobaceae</taxon>
        <taxon>Metallosphaera</taxon>
    </lineage>
</organism>
<sequence length="133" mass="15108">MRIVVILPTIVFSIMTAAAFYFNDILLVLLALPLLFIQYFVTKSHEIVDQESLNAYIKHAYGISCEGIISFTEDLELYLYFPSKMKDNTAMVSRDKCVIKINGTVKSMEVYEGIEEAVTKLCKPRINKISSLN</sequence>
<evidence type="ECO:0000313" key="3">
    <source>
        <dbReference type="EMBL" id="AKV74349.1"/>
    </source>
</evidence>
<dbReference type="EMBL" id="CP012172">
    <property type="protein sequence ID" value="AKV74349.1"/>
    <property type="molecule type" value="Genomic_DNA"/>
</dbReference>
<evidence type="ECO:0000313" key="13">
    <source>
        <dbReference type="Proteomes" id="UP000068832"/>
    </source>
</evidence>
<dbReference type="Proteomes" id="UP000029084">
    <property type="component" value="Chromosome"/>
</dbReference>
<dbReference type="Proteomes" id="UP000062398">
    <property type="component" value="Chromosome"/>
</dbReference>
<keyword evidence="1" id="KW-1133">Transmembrane helix</keyword>
<dbReference type="Proteomes" id="UP000056255">
    <property type="component" value="Chromosome"/>
</dbReference>
<evidence type="ECO:0000313" key="7">
    <source>
        <dbReference type="EMBL" id="AKV83323.1"/>
    </source>
</evidence>
<dbReference type="EMBL" id="CP008822">
    <property type="protein sequence ID" value="AIM27479.1"/>
    <property type="molecule type" value="Genomic_DNA"/>
</dbReference>
<evidence type="ECO:0000313" key="12">
    <source>
        <dbReference type="Proteomes" id="UP000062475"/>
    </source>
</evidence>
<evidence type="ECO:0000256" key="1">
    <source>
        <dbReference type="SAM" id="Phobius"/>
    </source>
</evidence>
<evidence type="ECO:0000313" key="11">
    <source>
        <dbReference type="Proteomes" id="UP000062398"/>
    </source>
</evidence>
<dbReference type="Proteomes" id="UP000061362">
    <property type="component" value="Chromosome"/>
</dbReference>
<name>A0A088E4W7_9CREN</name>